<dbReference type="EMBL" id="JAUSUQ010000009">
    <property type="protein sequence ID" value="MDQ0339795.1"/>
    <property type="molecule type" value="Genomic_DNA"/>
</dbReference>
<feature type="chain" id="PRO_5045330602" description="Intracellular proteinase inhibitor BsuPI domain-containing protein" evidence="1">
    <location>
        <begin position="21"/>
        <end position="157"/>
    </location>
</feature>
<evidence type="ECO:0000313" key="2">
    <source>
        <dbReference type="EMBL" id="MDQ0339795.1"/>
    </source>
</evidence>
<reference evidence="2 3" key="1">
    <citation type="submission" date="2023-07" db="EMBL/GenBank/DDBJ databases">
        <title>Genomic Encyclopedia of Type Strains, Phase IV (KMG-IV): sequencing the most valuable type-strain genomes for metagenomic binning, comparative biology and taxonomic classification.</title>
        <authorList>
            <person name="Goeker M."/>
        </authorList>
    </citation>
    <scope>NUCLEOTIDE SEQUENCE [LARGE SCALE GENOMIC DNA]</scope>
    <source>
        <strain evidence="2 3">DSM 17740</strain>
    </source>
</reference>
<evidence type="ECO:0000313" key="3">
    <source>
        <dbReference type="Proteomes" id="UP001232445"/>
    </source>
</evidence>
<evidence type="ECO:0008006" key="4">
    <source>
        <dbReference type="Google" id="ProtNLM"/>
    </source>
</evidence>
<feature type="signal peptide" evidence="1">
    <location>
        <begin position="1"/>
        <end position="20"/>
    </location>
</feature>
<evidence type="ECO:0000256" key="1">
    <source>
        <dbReference type="SAM" id="SignalP"/>
    </source>
</evidence>
<comment type="caution">
    <text evidence="2">The sequence shown here is derived from an EMBL/GenBank/DDBJ whole genome shotgun (WGS) entry which is preliminary data.</text>
</comment>
<dbReference type="PROSITE" id="PS51257">
    <property type="entry name" value="PROKAR_LIPOPROTEIN"/>
    <property type="match status" value="1"/>
</dbReference>
<sequence>MRMLLFLSALIVMVAGCSFSTDQRENDIVKIQASQHIHDIPFENGQGRAIVVFEEQGTVDFVVLAHSLDPEGEYTIFFKTNDNRGVLFGAEDNVKTKVGKFVGELTFKPNAQGELMVSMQNPIRMIEGTQGYLFVIETEEGEEVRRTVPIEITQITQ</sequence>
<dbReference type="RefSeq" id="WP_307340316.1">
    <property type="nucleotide sequence ID" value="NZ_JAUSUQ010000009.1"/>
</dbReference>
<keyword evidence="1" id="KW-0732">Signal</keyword>
<dbReference type="Proteomes" id="UP001232445">
    <property type="component" value="Unassembled WGS sequence"/>
</dbReference>
<keyword evidence="3" id="KW-1185">Reference proteome</keyword>
<accession>A0ABU0CW96</accession>
<protein>
    <recommendedName>
        <fullName evidence="4">Intracellular proteinase inhibitor BsuPI domain-containing protein</fullName>
    </recommendedName>
</protein>
<organism evidence="2 3">
    <name type="scientific">Caldalkalibacillus uzonensis</name>
    <dbReference type="NCBI Taxonomy" id="353224"/>
    <lineage>
        <taxon>Bacteria</taxon>
        <taxon>Bacillati</taxon>
        <taxon>Bacillota</taxon>
        <taxon>Bacilli</taxon>
        <taxon>Bacillales</taxon>
        <taxon>Bacillaceae</taxon>
        <taxon>Caldalkalibacillus</taxon>
    </lineage>
</organism>
<proteinExistence type="predicted"/>
<name>A0ABU0CW96_9BACI</name>
<gene>
    <name evidence="2" type="ORF">J2S00_002588</name>
</gene>